<reference evidence="1" key="1">
    <citation type="submission" date="2016-07" db="EMBL/GenBank/DDBJ databases">
        <authorList>
            <person name="Bretaudeau A."/>
        </authorList>
    </citation>
    <scope>NUCLEOTIDE SEQUENCE</scope>
    <source>
        <strain evidence="1">Rice</strain>
        <tissue evidence="1">Whole body</tissue>
    </source>
</reference>
<dbReference type="EMBL" id="ODYU01004227">
    <property type="protein sequence ID" value="SOQ43884.1"/>
    <property type="molecule type" value="Genomic_DNA"/>
</dbReference>
<dbReference type="AlphaFoldDB" id="A0A2H1VUH2"/>
<organism evidence="1">
    <name type="scientific">Spodoptera frugiperda</name>
    <name type="common">Fall armyworm</name>
    <dbReference type="NCBI Taxonomy" id="7108"/>
    <lineage>
        <taxon>Eukaryota</taxon>
        <taxon>Metazoa</taxon>
        <taxon>Ecdysozoa</taxon>
        <taxon>Arthropoda</taxon>
        <taxon>Hexapoda</taxon>
        <taxon>Insecta</taxon>
        <taxon>Pterygota</taxon>
        <taxon>Neoptera</taxon>
        <taxon>Endopterygota</taxon>
        <taxon>Lepidoptera</taxon>
        <taxon>Glossata</taxon>
        <taxon>Ditrysia</taxon>
        <taxon>Noctuoidea</taxon>
        <taxon>Noctuidae</taxon>
        <taxon>Amphipyrinae</taxon>
        <taxon>Spodoptera</taxon>
    </lineage>
</organism>
<sequence>MEIKNNEKGHLLNDFQISRLKATGIQRLPANLIRSSVHRMGGHPMLCLPVRSLHSRTFLPQQPSVLRAKCPAHCHFSLLIRWAMAATFFRISIIPVENVTGLEILYISSLCFCRLLTSVTGQRKVDKYTGSSKTAGGISNVLLTKNHSVPTSAFRAGAPNPSLSNKTRTFPVFNAVEGIF</sequence>
<proteinExistence type="predicted"/>
<protein>
    <submittedName>
        <fullName evidence="1">SFRICE_008709</fullName>
    </submittedName>
</protein>
<accession>A0A2H1VUH2</accession>
<evidence type="ECO:0000313" key="1">
    <source>
        <dbReference type="EMBL" id="SOQ43884.1"/>
    </source>
</evidence>
<name>A0A2H1VUH2_SPOFR</name>
<gene>
    <name evidence="1" type="ORF">SFRICE_008709</name>
</gene>